<protein>
    <submittedName>
        <fullName evidence="6">ArsR family transcriptional regulator</fullName>
    </submittedName>
    <submittedName>
        <fullName evidence="5">Transcriptional repressor SdpR</fullName>
    </submittedName>
</protein>
<organism evidence="5 7">
    <name type="scientific">Clostridium chromiireducens</name>
    <dbReference type="NCBI Taxonomy" id="225345"/>
    <lineage>
        <taxon>Bacteria</taxon>
        <taxon>Bacillati</taxon>
        <taxon>Bacillota</taxon>
        <taxon>Clostridia</taxon>
        <taxon>Eubacteriales</taxon>
        <taxon>Clostridiaceae</taxon>
        <taxon>Clostridium</taxon>
    </lineage>
</organism>
<evidence type="ECO:0000256" key="1">
    <source>
        <dbReference type="ARBA" id="ARBA00023015"/>
    </source>
</evidence>
<dbReference type="InterPro" id="IPR051081">
    <property type="entry name" value="HTH_MetalResp_TranReg"/>
</dbReference>
<dbReference type="SUPFAM" id="SSF46785">
    <property type="entry name" value="Winged helix' DNA-binding domain"/>
    <property type="match status" value="1"/>
</dbReference>
<dbReference type="RefSeq" id="WP_079441800.1">
    <property type="nucleotide sequence ID" value="NZ_JBLZIA010000004.1"/>
</dbReference>
<keyword evidence="7" id="KW-1185">Reference proteome</keyword>
<evidence type="ECO:0000313" key="5">
    <source>
        <dbReference type="EMBL" id="OPJ57916.1"/>
    </source>
</evidence>
<dbReference type="PRINTS" id="PR00778">
    <property type="entry name" value="HTHARSR"/>
</dbReference>
<dbReference type="OrthoDB" id="9798835at2"/>
<dbReference type="NCBIfam" id="NF033788">
    <property type="entry name" value="HTH_metalloreg"/>
    <property type="match status" value="1"/>
</dbReference>
<dbReference type="GO" id="GO:0003700">
    <property type="term" value="F:DNA-binding transcription factor activity"/>
    <property type="evidence" value="ECO:0007669"/>
    <property type="project" value="InterPro"/>
</dbReference>
<dbReference type="STRING" id="225345.CLCHR_41620"/>
<dbReference type="PANTHER" id="PTHR33154:SF18">
    <property type="entry name" value="ARSENICAL RESISTANCE OPERON REPRESSOR"/>
    <property type="match status" value="1"/>
</dbReference>
<dbReference type="GO" id="GO:0003677">
    <property type="term" value="F:DNA binding"/>
    <property type="evidence" value="ECO:0007669"/>
    <property type="project" value="UniProtKB-KW"/>
</dbReference>
<gene>
    <name evidence="5" type="primary">sdpR_1</name>
    <name evidence="5" type="ORF">CLCHR_41620</name>
    <name evidence="6" type="ORF">D2A34_15255</name>
</gene>
<dbReference type="EMBL" id="MZGT01000081">
    <property type="protein sequence ID" value="OPJ57916.1"/>
    <property type="molecule type" value="Genomic_DNA"/>
</dbReference>
<comment type="caution">
    <text evidence="5">The sequence shown here is derived from an EMBL/GenBank/DDBJ whole genome shotgun (WGS) entry which is preliminary data.</text>
</comment>
<keyword evidence="1" id="KW-0805">Transcription regulation</keyword>
<dbReference type="PROSITE" id="PS50987">
    <property type="entry name" value="HTH_ARSR_2"/>
    <property type="match status" value="1"/>
</dbReference>
<dbReference type="Proteomes" id="UP000191056">
    <property type="component" value="Unassembled WGS sequence"/>
</dbReference>
<evidence type="ECO:0000256" key="3">
    <source>
        <dbReference type="ARBA" id="ARBA00023163"/>
    </source>
</evidence>
<dbReference type="InterPro" id="IPR036390">
    <property type="entry name" value="WH_DNA-bd_sf"/>
</dbReference>
<dbReference type="InterPro" id="IPR036388">
    <property type="entry name" value="WH-like_DNA-bd_sf"/>
</dbReference>
<evidence type="ECO:0000313" key="6">
    <source>
        <dbReference type="EMBL" id="RII34495.1"/>
    </source>
</evidence>
<dbReference type="AlphaFoldDB" id="A0A1V4IDA1"/>
<dbReference type="InterPro" id="IPR001845">
    <property type="entry name" value="HTH_ArsR_DNA-bd_dom"/>
</dbReference>
<reference evidence="6 8" key="2">
    <citation type="submission" date="2018-08" db="EMBL/GenBank/DDBJ databases">
        <title>Genome of Clostridium chromiireducens C1, DSM12136.</title>
        <authorList>
            <person name="Xing M."/>
            <person name="Wei Y."/>
            <person name="Ang E.L."/>
            <person name="Zhao H."/>
            <person name="Zhang Y."/>
        </authorList>
    </citation>
    <scope>NUCLEOTIDE SEQUENCE [LARGE SCALE GENOMIC DNA]</scope>
    <source>
        <strain evidence="6 8">C1</strain>
    </source>
</reference>
<evidence type="ECO:0000313" key="8">
    <source>
        <dbReference type="Proteomes" id="UP000265930"/>
    </source>
</evidence>
<dbReference type="Gene3D" id="1.10.10.10">
    <property type="entry name" value="Winged helix-like DNA-binding domain superfamily/Winged helix DNA-binding domain"/>
    <property type="match status" value="1"/>
</dbReference>
<accession>A0A1V4IDA1</accession>
<sequence>MSTNYEKNAKILKALSDLNRIKIIDLLSGGEKCACEILESFKFTQPTLSHHMKVLIDCGVVEARKDGIWNLYKLNINNCNRLVLFIMNLVTEKDDCICSEKYDYINNIKRESTDYKETTDCI</sequence>
<evidence type="ECO:0000256" key="2">
    <source>
        <dbReference type="ARBA" id="ARBA00023125"/>
    </source>
</evidence>
<keyword evidence="2" id="KW-0238">DNA-binding</keyword>
<dbReference type="CDD" id="cd00090">
    <property type="entry name" value="HTH_ARSR"/>
    <property type="match status" value="1"/>
</dbReference>
<dbReference type="EMBL" id="QXDJ01000003">
    <property type="protein sequence ID" value="RII34495.1"/>
    <property type="molecule type" value="Genomic_DNA"/>
</dbReference>
<proteinExistence type="predicted"/>
<dbReference type="SMART" id="SM00418">
    <property type="entry name" value="HTH_ARSR"/>
    <property type="match status" value="1"/>
</dbReference>
<dbReference type="Pfam" id="PF01022">
    <property type="entry name" value="HTH_5"/>
    <property type="match status" value="1"/>
</dbReference>
<dbReference type="InterPro" id="IPR011991">
    <property type="entry name" value="ArsR-like_HTH"/>
</dbReference>
<reference evidence="5 7" key="1">
    <citation type="submission" date="2017-03" db="EMBL/GenBank/DDBJ databases">
        <title>Genome sequence of Clostridium chromiireducens DSM 23318.</title>
        <authorList>
            <person name="Poehlein A."/>
            <person name="Daniel R."/>
        </authorList>
    </citation>
    <scope>NUCLEOTIDE SEQUENCE [LARGE SCALE GENOMIC DNA]</scope>
    <source>
        <strain evidence="5 7">DSM 23318</strain>
    </source>
</reference>
<dbReference type="PANTHER" id="PTHR33154">
    <property type="entry name" value="TRANSCRIPTIONAL REGULATOR, ARSR FAMILY"/>
    <property type="match status" value="1"/>
</dbReference>
<feature type="domain" description="HTH arsR-type" evidence="4">
    <location>
        <begin position="1"/>
        <end position="94"/>
    </location>
</feature>
<evidence type="ECO:0000313" key="7">
    <source>
        <dbReference type="Proteomes" id="UP000191056"/>
    </source>
</evidence>
<evidence type="ECO:0000259" key="4">
    <source>
        <dbReference type="PROSITE" id="PS50987"/>
    </source>
</evidence>
<name>A0A1V4IDA1_9CLOT</name>
<keyword evidence="3" id="KW-0804">Transcription</keyword>
<dbReference type="Proteomes" id="UP000265930">
    <property type="component" value="Unassembled WGS sequence"/>
</dbReference>